<dbReference type="SUPFAM" id="SSF51261">
    <property type="entry name" value="Duplicated hybrid motif"/>
    <property type="match status" value="1"/>
</dbReference>
<evidence type="ECO:0000259" key="2">
    <source>
        <dbReference type="PROSITE" id="PS51782"/>
    </source>
</evidence>
<dbReference type="Pfam" id="PF01551">
    <property type="entry name" value="Peptidase_M23"/>
    <property type="match status" value="1"/>
</dbReference>
<reference evidence="4" key="1">
    <citation type="submission" date="2017-09" db="EMBL/GenBank/DDBJ databases">
        <title>Depth-based differentiation of microbial function through sediment-hosted aquifers and enrichment of novel symbionts in the deep terrestrial subsurface.</title>
        <authorList>
            <person name="Probst A.J."/>
            <person name="Ladd B."/>
            <person name="Jarett J.K."/>
            <person name="Geller-Mcgrath D.E."/>
            <person name="Sieber C.M.K."/>
            <person name="Emerson J.B."/>
            <person name="Anantharaman K."/>
            <person name="Thomas B.C."/>
            <person name="Malmstrom R."/>
            <person name="Stieglmeier M."/>
            <person name="Klingl A."/>
            <person name="Woyke T."/>
            <person name="Ryan C.M."/>
            <person name="Banfield J.F."/>
        </authorList>
    </citation>
    <scope>NUCLEOTIDE SEQUENCE [LARGE SCALE GENOMIC DNA]</scope>
</reference>
<gene>
    <name evidence="3" type="ORF">COU07_03825</name>
</gene>
<dbReference type="AlphaFoldDB" id="A0A2H0URH1"/>
<keyword evidence="1" id="KW-0472">Membrane</keyword>
<comment type="caution">
    <text evidence="3">The sequence shown here is derived from an EMBL/GenBank/DDBJ whole genome shotgun (WGS) entry which is preliminary data.</text>
</comment>
<protein>
    <recommendedName>
        <fullName evidence="2">LysM domain-containing protein</fullName>
    </recommendedName>
</protein>
<evidence type="ECO:0000256" key="1">
    <source>
        <dbReference type="SAM" id="Phobius"/>
    </source>
</evidence>
<dbReference type="PANTHER" id="PTHR21666:SF290">
    <property type="entry name" value="PEPTIDASE M23 DOMAIN PROTEIN"/>
    <property type="match status" value="1"/>
</dbReference>
<dbReference type="CDD" id="cd00118">
    <property type="entry name" value="LysM"/>
    <property type="match status" value="2"/>
</dbReference>
<dbReference type="Gene3D" id="2.70.70.10">
    <property type="entry name" value="Glucose Permease (Domain IIA)"/>
    <property type="match status" value="1"/>
</dbReference>
<name>A0A2H0URH1_9BACT</name>
<evidence type="ECO:0000313" key="3">
    <source>
        <dbReference type="EMBL" id="PIR88991.1"/>
    </source>
</evidence>
<evidence type="ECO:0000313" key="4">
    <source>
        <dbReference type="Proteomes" id="UP000231157"/>
    </source>
</evidence>
<dbReference type="InterPro" id="IPR018392">
    <property type="entry name" value="LysM"/>
</dbReference>
<dbReference type="EMBL" id="PFAZ01000009">
    <property type="protein sequence ID" value="PIR88991.1"/>
    <property type="molecule type" value="Genomic_DNA"/>
</dbReference>
<accession>A0A2H0URH1</accession>
<dbReference type="SMART" id="SM00257">
    <property type="entry name" value="LysM"/>
    <property type="match status" value="2"/>
</dbReference>
<dbReference type="InterPro" id="IPR050570">
    <property type="entry name" value="Cell_wall_metabolism_enzyme"/>
</dbReference>
<dbReference type="Gene3D" id="3.10.350.10">
    <property type="entry name" value="LysM domain"/>
    <property type="match status" value="2"/>
</dbReference>
<dbReference type="PANTHER" id="PTHR21666">
    <property type="entry name" value="PEPTIDASE-RELATED"/>
    <property type="match status" value="1"/>
</dbReference>
<dbReference type="GO" id="GO:0004222">
    <property type="term" value="F:metalloendopeptidase activity"/>
    <property type="evidence" value="ECO:0007669"/>
    <property type="project" value="TreeGrafter"/>
</dbReference>
<dbReference type="Proteomes" id="UP000231157">
    <property type="component" value="Unassembled WGS sequence"/>
</dbReference>
<keyword evidence="1" id="KW-0812">Transmembrane</keyword>
<dbReference type="PROSITE" id="PS51782">
    <property type="entry name" value="LYSM"/>
    <property type="match status" value="1"/>
</dbReference>
<feature type="domain" description="LysM" evidence="2">
    <location>
        <begin position="121"/>
        <end position="166"/>
    </location>
</feature>
<dbReference type="InterPro" id="IPR036779">
    <property type="entry name" value="LysM_dom_sf"/>
</dbReference>
<dbReference type="InterPro" id="IPR016047">
    <property type="entry name" value="M23ase_b-sheet_dom"/>
</dbReference>
<dbReference type="InterPro" id="IPR011055">
    <property type="entry name" value="Dup_hybrid_motif"/>
</dbReference>
<dbReference type="Pfam" id="PF01476">
    <property type="entry name" value="LysM"/>
    <property type="match status" value="2"/>
</dbReference>
<proteinExistence type="predicted"/>
<dbReference type="CDD" id="cd12797">
    <property type="entry name" value="M23_peptidase"/>
    <property type="match status" value="1"/>
</dbReference>
<sequence length="353" mass="37214">MVIFFGISTILQKLQRSSVISAVIPVALVIAGLFAGFISSSDPSVLSAKSQNVVFGGPESVAFAATPKEGLALFESVTPSSEIGLEGTLPEEQVASLVGDAYLVNPNHPLSGTLPTRGDTLIHTVQSGDTLSGIAAEYGISLNTLLWANSDKLKGGYLPVGTEVIILPVSGVLHRAREGETIRSISALYGVPEEKIIEVNRSSVSQLVAGTMLVIPGGRPRTTPSSQSVKLPSIPGYFTLPATGWNWGEIHPYNAVDIANACGTPIYAAQEGLVTRIGSPTQWNGGYGGFIEIEHPNKTLTRYAHLQEILVAPGDYVSKKQNIAEMGNTGNVHGNPGCHLHFEVDGAKNPLAR</sequence>
<dbReference type="SUPFAM" id="SSF54106">
    <property type="entry name" value="LysM domain"/>
    <property type="match status" value="2"/>
</dbReference>
<keyword evidence="1" id="KW-1133">Transmembrane helix</keyword>
<organism evidence="3 4">
    <name type="scientific">Candidatus Harrisonbacteria bacterium CG10_big_fil_rev_8_21_14_0_10_40_38</name>
    <dbReference type="NCBI Taxonomy" id="1974583"/>
    <lineage>
        <taxon>Bacteria</taxon>
        <taxon>Candidatus Harrisoniibacteriota</taxon>
    </lineage>
</organism>
<feature type="transmembrane region" description="Helical" evidence="1">
    <location>
        <begin position="19"/>
        <end position="38"/>
    </location>
</feature>